<accession>A0A5B9EFK5</accession>
<dbReference type="PANTHER" id="PTHR42915:SF1">
    <property type="entry name" value="PEPTIDOGLYCAN BETA-N-ACETYLMURAMIDASE NAMZ"/>
    <property type="match status" value="1"/>
</dbReference>
<dbReference type="EMBL" id="CP042806">
    <property type="protein sequence ID" value="QEE28826.1"/>
    <property type="molecule type" value="Genomic_DNA"/>
</dbReference>
<dbReference type="SUPFAM" id="SSF56601">
    <property type="entry name" value="beta-lactamase/transpeptidase-like"/>
    <property type="match status" value="1"/>
</dbReference>
<evidence type="ECO:0000259" key="3">
    <source>
        <dbReference type="Pfam" id="PF07075"/>
    </source>
</evidence>
<dbReference type="KEGG" id="talb:FTW19_12935"/>
<dbReference type="Pfam" id="PF00144">
    <property type="entry name" value="Beta-lactamase"/>
    <property type="match status" value="1"/>
</dbReference>
<proteinExistence type="predicted"/>
<feature type="domain" description="Peptidoglycan beta-N-acetylmuramidase NamZ C-terminal" evidence="4">
    <location>
        <begin position="690"/>
        <end position="842"/>
    </location>
</feature>
<feature type="signal peptide" evidence="1">
    <location>
        <begin position="1"/>
        <end position="22"/>
    </location>
</feature>
<dbReference type="GO" id="GO:0033922">
    <property type="term" value="F:peptidoglycan beta-N-acetylmuramidase activity"/>
    <property type="evidence" value="ECO:0007669"/>
    <property type="project" value="InterPro"/>
</dbReference>
<protein>
    <submittedName>
        <fullName evidence="5">DUF1343 domain-containing protein</fullName>
    </submittedName>
</protein>
<dbReference type="InterPro" id="IPR048503">
    <property type="entry name" value="NamZ_C"/>
</dbReference>
<feature type="domain" description="Peptidoglycan beta-N-acetylmuramidase NamZ N-terminal" evidence="3">
    <location>
        <begin position="468"/>
        <end position="685"/>
    </location>
</feature>
<dbReference type="InterPro" id="IPR001466">
    <property type="entry name" value="Beta-lactam-related"/>
</dbReference>
<evidence type="ECO:0000313" key="5">
    <source>
        <dbReference type="EMBL" id="QEE28826.1"/>
    </source>
</evidence>
<dbReference type="AlphaFoldDB" id="A0A5B9EFK5"/>
<organism evidence="5 6">
    <name type="scientific">Terriglobus albidus</name>
    <dbReference type="NCBI Taxonomy" id="1592106"/>
    <lineage>
        <taxon>Bacteria</taxon>
        <taxon>Pseudomonadati</taxon>
        <taxon>Acidobacteriota</taxon>
        <taxon>Terriglobia</taxon>
        <taxon>Terriglobales</taxon>
        <taxon>Acidobacteriaceae</taxon>
        <taxon>Terriglobus</taxon>
    </lineage>
</organism>
<gene>
    <name evidence="5" type="ORF">FTW19_12935</name>
</gene>
<feature type="chain" id="PRO_5022889210" evidence="1">
    <location>
        <begin position="23"/>
        <end position="846"/>
    </location>
</feature>
<name>A0A5B9EFK5_9BACT</name>
<sequence length="846" mass="92251">MIAMRKVFAAALLFAVSTLLHAQDFSSIDTLMADALKAGQLPGGIVVIGHDGKVVFHKAYGDRKVAGEIGPDGSTAAEPMTEETIFDMASLTKCIATATAMMQLYEQGKFQFDDPVAKYLPAFAANGKEKITIRQVLTHHSGLAPDVSLKDPWGLAAPDKAEGIKRAMETTPINPPGTKFVYSDINFITAGALVEKLSGESLDVYAQKHIFEPLQMTHTRYLPFDKVCGHAKKVGAALVYEDSKAMYKCAEWTWPGTLIPGIAPTAHDDELNAQVNPHFDQLIRGSVHDPTTRRMGSVAGHAGVFSTAQDVAIYAQALLDKLAGRPSSFPLKTETLKLMAQPEQPTGAKYLRGYGWDIDSPYSRPRGDLFPVGSFGHTGFTGTSLWMDPRSNTYVILLANAIHPKGRPPITPLRGKIATAAAQALNLYTPGSKTATGGEILPGIDSLEAQSFAQLKPLLAHHNNHLNIGLLTNNTGLDRNGKRTIDILTHASLPGLKLTTLFSPEHGILGAEDREGIESSKDKASGLPVISLYASVAARHPKHEDLANLDAVFVDLQDAGFRYYTYEAQVGYFLDAAAQEEQQYHHRLDIVILDRPAMPAGTTVGGPLSDTGHDAYTNYMANLPSQNGMTLGEVARYFNQNKLGPNGKPLDAPLTVVRTQNYIRGLWFDQTGLPWQNPSPNLRTMASVTTYAALGLVETSNASIGRGTDFPFEQFGAPWIKADELVAYLNTRKITQVRFEATTLKVSEDEHKYPFHGQSIPGVRIVVTDRTRLDGPALGLEILAALHHLYPQQFDLDRANRLVVNQATIDAIKTDKDPHDIVATWETGLTEFREKRAKALIYGYLP</sequence>
<evidence type="ECO:0000259" key="4">
    <source>
        <dbReference type="Pfam" id="PF20732"/>
    </source>
</evidence>
<dbReference type="InterPro" id="IPR012338">
    <property type="entry name" value="Beta-lactam/transpept-like"/>
</dbReference>
<dbReference type="PANTHER" id="PTHR42915">
    <property type="entry name" value="HYPOTHETICAL 460 KDA PROTEIN IN FEUA-SIGW INTERGENIC REGION [PRECURSOR]"/>
    <property type="match status" value="1"/>
</dbReference>
<dbReference type="Gene3D" id="3.40.710.10">
    <property type="entry name" value="DD-peptidase/beta-lactamase superfamily"/>
    <property type="match status" value="1"/>
</dbReference>
<dbReference type="Gene3D" id="3.90.1150.140">
    <property type="match status" value="1"/>
</dbReference>
<feature type="domain" description="Beta-lactamase-related" evidence="2">
    <location>
        <begin position="29"/>
        <end position="407"/>
    </location>
</feature>
<evidence type="ECO:0000259" key="2">
    <source>
        <dbReference type="Pfam" id="PF00144"/>
    </source>
</evidence>
<dbReference type="Pfam" id="PF07075">
    <property type="entry name" value="NamZ_N"/>
    <property type="match status" value="1"/>
</dbReference>
<evidence type="ECO:0000256" key="1">
    <source>
        <dbReference type="SAM" id="SignalP"/>
    </source>
</evidence>
<reference evidence="5 6" key="1">
    <citation type="submission" date="2019-08" db="EMBL/GenBank/DDBJ databases">
        <title>Complete genome sequence of Terriglobus albidus strain ORNL.</title>
        <authorList>
            <person name="Podar M."/>
        </authorList>
    </citation>
    <scope>NUCLEOTIDE SEQUENCE [LARGE SCALE GENOMIC DNA]</scope>
    <source>
        <strain evidence="5 6">ORNL</strain>
    </source>
</reference>
<dbReference type="Proteomes" id="UP000321820">
    <property type="component" value="Chromosome"/>
</dbReference>
<dbReference type="OrthoDB" id="9801061at2"/>
<dbReference type="InterPro" id="IPR048502">
    <property type="entry name" value="NamZ_N"/>
</dbReference>
<dbReference type="Pfam" id="PF20732">
    <property type="entry name" value="NamZ_C"/>
    <property type="match status" value="1"/>
</dbReference>
<dbReference type="InterPro" id="IPR008302">
    <property type="entry name" value="NamZ"/>
</dbReference>
<dbReference type="Gene3D" id="3.40.50.12170">
    <property type="entry name" value="Uncharacterised protein PF07075, DUF1343"/>
    <property type="match status" value="1"/>
</dbReference>
<keyword evidence="1" id="KW-0732">Signal</keyword>
<keyword evidence="6" id="KW-1185">Reference proteome</keyword>
<evidence type="ECO:0000313" key="6">
    <source>
        <dbReference type="Proteomes" id="UP000321820"/>
    </source>
</evidence>